<evidence type="ECO:0000313" key="2">
    <source>
        <dbReference type="EMBL" id="MCI3275636.1"/>
    </source>
</evidence>
<sequence length="189" mass="20740">MLSLKRRAAGVVLGSLLALGGTAAVPAVADAPQMPAKKLCLGDHRIDNAFIYRRWQQLGGSDGAMGCPVNDNFTLPNGAERQTFEHGQLAWSPDQGHRMVVAAWQDGGYAYFTWGPTDPYHYDTFLVRYTSAANPFGTQKELGKGNHGGMWVQRRTTGSYKFVVEGCDTGTFGHTCRQGWTTSVRTYPY</sequence>
<comment type="caution">
    <text evidence="2">The sequence shown here is derived from an EMBL/GenBank/DDBJ whole genome shotgun (WGS) entry which is preliminary data.</text>
</comment>
<proteinExistence type="predicted"/>
<gene>
    <name evidence="2" type="ORF">MQP27_31580</name>
</gene>
<evidence type="ECO:0000256" key="1">
    <source>
        <dbReference type="SAM" id="SignalP"/>
    </source>
</evidence>
<dbReference type="RefSeq" id="WP_242770180.1">
    <property type="nucleotide sequence ID" value="NZ_JALDAY010000010.1"/>
</dbReference>
<dbReference type="Proteomes" id="UP001165269">
    <property type="component" value="Unassembled WGS sequence"/>
</dbReference>
<dbReference type="InterPro" id="IPR013207">
    <property type="entry name" value="LGFP"/>
</dbReference>
<reference evidence="2" key="1">
    <citation type="submission" date="2022-03" db="EMBL/GenBank/DDBJ databases">
        <title>Streptomyces 7R015 and 7R016 isolated from Barleria lupulina in Thailand.</title>
        <authorList>
            <person name="Kanchanasin P."/>
            <person name="Phongsopitanun W."/>
            <person name="Tanasupawat S."/>
        </authorList>
    </citation>
    <scope>NUCLEOTIDE SEQUENCE</scope>
    <source>
        <strain evidence="2">7R015</strain>
    </source>
</reference>
<feature type="chain" id="PRO_5047489383" evidence="1">
    <location>
        <begin position="24"/>
        <end position="189"/>
    </location>
</feature>
<evidence type="ECO:0000313" key="3">
    <source>
        <dbReference type="Proteomes" id="UP001165269"/>
    </source>
</evidence>
<accession>A0ABS9YGA2</accession>
<keyword evidence="1" id="KW-0732">Signal</keyword>
<name>A0ABS9YGA2_9ACTN</name>
<dbReference type="Pfam" id="PF08310">
    <property type="entry name" value="LGFP"/>
    <property type="match status" value="1"/>
</dbReference>
<keyword evidence="3" id="KW-1185">Reference proteome</keyword>
<organism evidence="2 3">
    <name type="scientific">Streptomyces cylindrosporus</name>
    <dbReference type="NCBI Taxonomy" id="2927583"/>
    <lineage>
        <taxon>Bacteria</taxon>
        <taxon>Bacillati</taxon>
        <taxon>Actinomycetota</taxon>
        <taxon>Actinomycetes</taxon>
        <taxon>Kitasatosporales</taxon>
        <taxon>Streptomycetaceae</taxon>
        <taxon>Streptomyces</taxon>
    </lineage>
</organism>
<protein>
    <submittedName>
        <fullName evidence="2">Uncharacterized protein</fullName>
    </submittedName>
</protein>
<feature type="signal peptide" evidence="1">
    <location>
        <begin position="1"/>
        <end position="23"/>
    </location>
</feature>
<dbReference type="EMBL" id="JALDAY010000010">
    <property type="protein sequence ID" value="MCI3275636.1"/>
    <property type="molecule type" value="Genomic_DNA"/>
</dbReference>